<gene>
    <name evidence="2" type="ORF">C7M84_004039</name>
</gene>
<sequence>MERRDPYSTMSQPSADKGRDPYRSTYAEHQDMMLSEDEEESATLAEPMTLEGAKQLAQTSVVGPVSTPTPPVASLASISPPPHPLVAAPLTLAINSGYPSHQSE</sequence>
<reference evidence="2 3" key="2">
    <citation type="submission" date="2019-01" db="EMBL/GenBank/DDBJ databases">
        <title>The decoding of complex shrimp genome reveals the adaptation for benthos swimmer, frequently molting mechanism and breeding impact on genome.</title>
        <authorList>
            <person name="Sun Y."/>
            <person name="Gao Y."/>
            <person name="Yu Y."/>
        </authorList>
    </citation>
    <scope>NUCLEOTIDE SEQUENCE [LARGE SCALE GENOMIC DNA]</scope>
    <source>
        <tissue evidence="2">Muscle</tissue>
    </source>
</reference>
<comment type="caution">
    <text evidence="2">The sequence shown here is derived from an EMBL/GenBank/DDBJ whole genome shotgun (WGS) entry which is preliminary data.</text>
</comment>
<evidence type="ECO:0000313" key="3">
    <source>
        <dbReference type="Proteomes" id="UP000283509"/>
    </source>
</evidence>
<keyword evidence="3" id="KW-1185">Reference proteome</keyword>
<dbReference type="OrthoDB" id="10494009at2759"/>
<feature type="region of interest" description="Disordered" evidence="1">
    <location>
        <begin position="1"/>
        <end position="44"/>
    </location>
</feature>
<dbReference type="EMBL" id="QCYY01001538">
    <property type="protein sequence ID" value="ROT77338.1"/>
    <property type="molecule type" value="Genomic_DNA"/>
</dbReference>
<accession>A0A3R7PN48</accession>
<feature type="compositionally biased region" description="Basic and acidic residues" evidence="1">
    <location>
        <begin position="16"/>
        <end position="31"/>
    </location>
</feature>
<name>A0A3R7PN48_PENVA</name>
<dbReference type="Proteomes" id="UP000283509">
    <property type="component" value="Unassembled WGS sequence"/>
</dbReference>
<proteinExistence type="predicted"/>
<protein>
    <submittedName>
        <fullName evidence="2">Uncharacterized protein</fullName>
    </submittedName>
</protein>
<organism evidence="2 3">
    <name type="scientific">Penaeus vannamei</name>
    <name type="common">Whiteleg shrimp</name>
    <name type="synonym">Litopenaeus vannamei</name>
    <dbReference type="NCBI Taxonomy" id="6689"/>
    <lineage>
        <taxon>Eukaryota</taxon>
        <taxon>Metazoa</taxon>
        <taxon>Ecdysozoa</taxon>
        <taxon>Arthropoda</taxon>
        <taxon>Crustacea</taxon>
        <taxon>Multicrustacea</taxon>
        <taxon>Malacostraca</taxon>
        <taxon>Eumalacostraca</taxon>
        <taxon>Eucarida</taxon>
        <taxon>Decapoda</taxon>
        <taxon>Dendrobranchiata</taxon>
        <taxon>Penaeoidea</taxon>
        <taxon>Penaeidae</taxon>
        <taxon>Penaeus</taxon>
    </lineage>
</organism>
<evidence type="ECO:0000256" key="1">
    <source>
        <dbReference type="SAM" id="MobiDB-lite"/>
    </source>
</evidence>
<reference evidence="2 3" key="1">
    <citation type="submission" date="2018-04" db="EMBL/GenBank/DDBJ databases">
        <authorList>
            <person name="Zhang X."/>
            <person name="Yuan J."/>
            <person name="Li F."/>
            <person name="Xiang J."/>
        </authorList>
    </citation>
    <scope>NUCLEOTIDE SEQUENCE [LARGE SCALE GENOMIC DNA]</scope>
    <source>
        <tissue evidence="2">Muscle</tissue>
    </source>
</reference>
<dbReference type="AlphaFoldDB" id="A0A3R7PN48"/>
<evidence type="ECO:0000313" key="2">
    <source>
        <dbReference type="EMBL" id="ROT77338.1"/>
    </source>
</evidence>